<dbReference type="Pfam" id="PF11913">
    <property type="entry name" value="DUF3431"/>
    <property type="match status" value="1"/>
</dbReference>
<reference evidence="1" key="1">
    <citation type="journal article" date="2021" name="Front. Mar. Sci.">
        <title>Genomes of Diverse Isolates of Prochlorococcus High-Light-Adapted Clade II in the Western Pacific Ocean.</title>
        <authorList>
            <person name="Yan W."/>
            <person name="Feng X."/>
            <person name="Zhang W."/>
            <person name="Nawaz M.Z."/>
            <person name="Luo T."/>
            <person name="Zhang R."/>
            <person name="Jiao N."/>
        </authorList>
    </citation>
    <scope>NUCLEOTIDE SEQUENCE</scope>
    <source>
        <strain evidence="1">XMU1424</strain>
    </source>
</reference>
<proteinExistence type="predicted"/>
<dbReference type="InterPro" id="IPR021838">
    <property type="entry name" value="DUF3431"/>
</dbReference>
<accession>A0A9D9BXD9</accession>
<organism evidence="1">
    <name type="scientific">Prochlorococcus marinus XMU1424</name>
    <dbReference type="NCBI Taxonomy" id="2774497"/>
    <lineage>
        <taxon>Bacteria</taxon>
        <taxon>Bacillati</taxon>
        <taxon>Cyanobacteriota</taxon>
        <taxon>Cyanophyceae</taxon>
        <taxon>Synechococcales</taxon>
        <taxon>Prochlorococcaceae</taxon>
        <taxon>Prochlorococcus</taxon>
    </lineage>
</organism>
<comment type="caution">
    <text evidence="1">The sequence shown here is derived from an EMBL/GenBank/DDBJ whole genome shotgun (WGS) entry which is preliminary data.</text>
</comment>
<protein>
    <submittedName>
        <fullName evidence="1">DUF3431 domain-containing protein</fullName>
    </submittedName>
</protein>
<dbReference type="PANTHER" id="PTHR37490:SF1">
    <property type="entry name" value="GLYCOSYLTRANSFERASE 2-LIKE DOMAIN-CONTAINING PROTEIN"/>
    <property type="match status" value="1"/>
</dbReference>
<name>A0A9D9BXD9_PROMR</name>
<dbReference type="AlphaFoldDB" id="A0A9D9BXD9"/>
<gene>
    <name evidence="1" type="ORF">JJ833_01590</name>
</gene>
<dbReference type="EMBL" id="JAEPLE010000001">
    <property type="protein sequence ID" value="MBO6987536.1"/>
    <property type="molecule type" value="Genomic_DNA"/>
</dbReference>
<dbReference type="PANTHER" id="PTHR37490">
    <property type="entry name" value="EXPRESSED PROTEIN"/>
    <property type="match status" value="1"/>
</dbReference>
<sequence length="230" mass="27775">MNKRLIIARYNENLEWLKTYNDFEITVYNKGESLRESKLFQVINLENKGRESHTWLHHIVNNYNHLNEINIFLQGKIDDLNCMAYKNPNDYLKKINKYGFSVSRYGLLGPFHWDWNVNINKDIRYKKQWENNEISRSNIGFRNFSKELFPDIPLFVATSYSGCFAVKREAIHLNDLLFYKKLLNILSKNKNPIEGHYMERLWCYIFTRNRPLIDSCLDVFKTKIERFKIW</sequence>
<evidence type="ECO:0000313" key="1">
    <source>
        <dbReference type="EMBL" id="MBO6987536.1"/>
    </source>
</evidence>